<dbReference type="InterPro" id="IPR015797">
    <property type="entry name" value="NUDIX_hydrolase-like_dom_sf"/>
</dbReference>
<feature type="region of interest" description="Disordered" evidence="1">
    <location>
        <begin position="1"/>
        <end position="30"/>
    </location>
</feature>
<keyword evidence="3" id="KW-0378">Hydrolase</keyword>
<evidence type="ECO:0000259" key="2">
    <source>
        <dbReference type="PROSITE" id="PS51462"/>
    </source>
</evidence>
<accession>A0A4R5DGX5</accession>
<proteinExistence type="predicted"/>
<dbReference type="EMBL" id="SMKZ01000006">
    <property type="protein sequence ID" value="TDE13069.1"/>
    <property type="molecule type" value="Genomic_DNA"/>
</dbReference>
<dbReference type="InterPro" id="IPR000086">
    <property type="entry name" value="NUDIX_hydrolase_dom"/>
</dbReference>
<dbReference type="Gene3D" id="3.90.79.10">
    <property type="entry name" value="Nucleoside Triphosphate Pyrophosphohydrolase"/>
    <property type="match status" value="1"/>
</dbReference>
<dbReference type="OrthoDB" id="67499at2"/>
<dbReference type="PROSITE" id="PS51462">
    <property type="entry name" value="NUDIX"/>
    <property type="match status" value="1"/>
</dbReference>
<dbReference type="RefSeq" id="WP_131892645.1">
    <property type="nucleotide sequence ID" value="NZ_SMKZ01000006.1"/>
</dbReference>
<dbReference type="CDD" id="cd02883">
    <property type="entry name" value="NUDIX_Hydrolase"/>
    <property type="match status" value="1"/>
</dbReference>
<comment type="caution">
    <text evidence="3">The sequence shown here is derived from an EMBL/GenBank/DDBJ whole genome shotgun (WGS) entry which is preliminary data.</text>
</comment>
<dbReference type="Proteomes" id="UP000294739">
    <property type="component" value="Unassembled WGS sequence"/>
</dbReference>
<organism evidence="3 4">
    <name type="scientific">Jiangella asiatica</name>
    <dbReference type="NCBI Taxonomy" id="2530372"/>
    <lineage>
        <taxon>Bacteria</taxon>
        <taxon>Bacillati</taxon>
        <taxon>Actinomycetota</taxon>
        <taxon>Actinomycetes</taxon>
        <taxon>Jiangellales</taxon>
        <taxon>Jiangellaceae</taxon>
        <taxon>Jiangella</taxon>
    </lineage>
</organism>
<name>A0A4R5DGX5_9ACTN</name>
<dbReference type="SUPFAM" id="SSF55811">
    <property type="entry name" value="Nudix"/>
    <property type="match status" value="1"/>
</dbReference>
<feature type="domain" description="Nudix hydrolase" evidence="2">
    <location>
        <begin position="87"/>
        <end position="212"/>
    </location>
</feature>
<dbReference type="Pfam" id="PF00293">
    <property type="entry name" value="NUDIX"/>
    <property type="match status" value="1"/>
</dbReference>
<sequence>MGWSDRIRRGGTSDGESEAAEYDAPTEAEAGVDEVPAWLRTALRRDVTGPRTVMSAIAADGEPVAARANGQDWVVAWHPPPEPPAGRRHGAEGICVTPDGQIVLISRDGDRWELPAGRPDGDETWEETLRREVLEEACATVVRARLLGFTRGVCVAGHEQGLVLVRSMWRADVELARWDPRFEISHRRVVPAARLSAEVRLATLPFAPIVRRMIHEASVIQPPGQQKP</sequence>
<evidence type="ECO:0000313" key="3">
    <source>
        <dbReference type="EMBL" id="TDE13069.1"/>
    </source>
</evidence>
<protein>
    <submittedName>
        <fullName evidence="3">NUDIX hydrolase</fullName>
    </submittedName>
</protein>
<dbReference type="InParanoid" id="A0A4R5DGX5"/>
<reference evidence="3 4" key="1">
    <citation type="submission" date="2019-03" db="EMBL/GenBank/DDBJ databases">
        <title>Draft genome sequences of novel Actinobacteria.</title>
        <authorList>
            <person name="Sahin N."/>
            <person name="Ay H."/>
            <person name="Saygin H."/>
        </authorList>
    </citation>
    <scope>NUCLEOTIDE SEQUENCE [LARGE SCALE GENOMIC DNA]</scope>
    <source>
        <strain evidence="3 4">5K138</strain>
    </source>
</reference>
<dbReference type="AlphaFoldDB" id="A0A4R5DGX5"/>
<keyword evidence="4" id="KW-1185">Reference proteome</keyword>
<gene>
    <name evidence="3" type="ORF">E1269_06665</name>
</gene>
<feature type="compositionally biased region" description="Acidic residues" evidence="1">
    <location>
        <begin position="15"/>
        <end position="30"/>
    </location>
</feature>
<dbReference type="GO" id="GO:0016787">
    <property type="term" value="F:hydrolase activity"/>
    <property type="evidence" value="ECO:0007669"/>
    <property type="project" value="UniProtKB-KW"/>
</dbReference>
<evidence type="ECO:0000256" key="1">
    <source>
        <dbReference type="SAM" id="MobiDB-lite"/>
    </source>
</evidence>
<evidence type="ECO:0000313" key="4">
    <source>
        <dbReference type="Proteomes" id="UP000294739"/>
    </source>
</evidence>